<organism evidence="2 3">
    <name type="scientific">Xanthocytophaga agilis</name>
    <dbReference type="NCBI Taxonomy" id="3048010"/>
    <lineage>
        <taxon>Bacteria</taxon>
        <taxon>Pseudomonadati</taxon>
        <taxon>Bacteroidota</taxon>
        <taxon>Cytophagia</taxon>
        <taxon>Cytophagales</taxon>
        <taxon>Rhodocytophagaceae</taxon>
        <taxon>Xanthocytophaga</taxon>
    </lineage>
</organism>
<dbReference type="InterPro" id="IPR009045">
    <property type="entry name" value="Zn_M74/Hedgehog-like"/>
</dbReference>
<evidence type="ECO:0000313" key="2">
    <source>
        <dbReference type="EMBL" id="MDJ1500135.1"/>
    </source>
</evidence>
<gene>
    <name evidence="2" type="ORF">QNI22_05740</name>
</gene>
<feature type="transmembrane region" description="Helical" evidence="1">
    <location>
        <begin position="49"/>
        <end position="72"/>
    </location>
</feature>
<dbReference type="RefSeq" id="WP_314509658.1">
    <property type="nucleotide sequence ID" value="NZ_JASJOU010000001.1"/>
</dbReference>
<keyword evidence="3" id="KW-1185">Reference proteome</keyword>
<keyword evidence="1" id="KW-0812">Transmembrane</keyword>
<evidence type="ECO:0000313" key="3">
    <source>
        <dbReference type="Proteomes" id="UP001232063"/>
    </source>
</evidence>
<dbReference type="AlphaFoldDB" id="A0AAE3QZ58"/>
<proteinExistence type="predicted"/>
<reference evidence="2" key="1">
    <citation type="submission" date="2023-05" db="EMBL/GenBank/DDBJ databases">
        <authorList>
            <person name="Zhang X."/>
        </authorList>
    </citation>
    <scope>NUCLEOTIDE SEQUENCE</scope>
    <source>
        <strain evidence="2">BD1B2-1</strain>
    </source>
</reference>
<evidence type="ECO:0000256" key="1">
    <source>
        <dbReference type="SAM" id="Phobius"/>
    </source>
</evidence>
<accession>A0AAE3QZ58</accession>
<dbReference type="Gene3D" id="3.30.1380.10">
    <property type="match status" value="1"/>
</dbReference>
<keyword evidence="1" id="KW-0472">Membrane</keyword>
<evidence type="ECO:0008006" key="4">
    <source>
        <dbReference type="Google" id="ProtNLM"/>
    </source>
</evidence>
<protein>
    <recommendedName>
        <fullName evidence="4">Transmembrane protein</fullName>
    </recommendedName>
</protein>
<keyword evidence="1" id="KW-1133">Transmembrane helix</keyword>
<feature type="transmembrane region" description="Helical" evidence="1">
    <location>
        <begin position="12"/>
        <end position="37"/>
    </location>
</feature>
<dbReference type="EMBL" id="JASJOU010000001">
    <property type="protein sequence ID" value="MDJ1500135.1"/>
    <property type="molecule type" value="Genomic_DNA"/>
</dbReference>
<dbReference type="SUPFAM" id="SSF55166">
    <property type="entry name" value="Hedgehog/DD-peptidase"/>
    <property type="match status" value="1"/>
</dbReference>
<comment type="caution">
    <text evidence="2">The sequence shown here is derived from an EMBL/GenBank/DDBJ whole genome shotgun (WGS) entry which is preliminary data.</text>
</comment>
<dbReference type="Proteomes" id="UP001232063">
    <property type="component" value="Unassembled WGS sequence"/>
</dbReference>
<sequence>MRKFRIVLIHSFLFVLFTILTQIGGIVWLLCIPLLNYIKRHVLHKIQRWIAYVLGPSLIYLIVTFSVIPLLASLWGRVPLPVTNVSLRPLTLMTVLLNRHYVRKELRNVVLETSAQMAEKFPGTFVCYLDAGFPFINGFPLLPHLSHNDGRKLDLAFFYKDAVTQQPVTDTPSPIGYGICEEPALNEENTAVYCASKGYWQYSLLQKIIPQGNKNDYIFDSQRTKAIIQLLAQHKRIGKIFIEPHLKKRMHLIAYNKIRFHGCQAVRHDDHIHIQLP</sequence>
<name>A0AAE3QZ58_9BACT</name>